<gene>
    <name evidence="1" type="ORF">QBC32DRAFT_218933</name>
</gene>
<dbReference type="EMBL" id="MU859201">
    <property type="protein sequence ID" value="KAK3949775.1"/>
    <property type="molecule type" value="Genomic_DNA"/>
</dbReference>
<evidence type="ECO:0000313" key="1">
    <source>
        <dbReference type="EMBL" id="KAK3949775.1"/>
    </source>
</evidence>
<proteinExistence type="predicted"/>
<dbReference type="AlphaFoldDB" id="A0AAN6SDN6"/>
<comment type="caution">
    <text evidence="1">The sequence shown here is derived from an EMBL/GenBank/DDBJ whole genome shotgun (WGS) entry which is preliminary data.</text>
</comment>
<reference evidence="1" key="2">
    <citation type="submission" date="2023-06" db="EMBL/GenBank/DDBJ databases">
        <authorList>
            <consortium name="Lawrence Berkeley National Laboratory"/>
            <person name="Mondo S.J."/>
            <person name="Hensen N."/>
            <person name="Bonometti L."/>
            <person name="Westerberg I."/>
            <person name="Brannstrom I.O."/>
            <person name="Guillou S."/>
            <person name="Cros-Aarteil S."/>
            <person name="Calhoun S."/>
            <person name="Haridas S."/>
            <person name="Kuo A."/>
            <person name="Pangilinan J."/>
            <person name="Riley R."/>
            <person name="Labutti K."/>
            <person name="Andreopoulos B."/>
            <person name="Lipzen A."/>
            <person name="Chen C."/>
            <person name="Yanf M."/>
            <person name="Daum C."/>
            <person name="Ng V."/>
            <person name="Clum A."/>
            <person name="Steindorff A."/>
            <person name="Ohm R."/>
            <person name="Martin F."/>
            <person name="Silar P."/>
            <person name="Natvig D."/>
            <person name="Lalanne C."/>
            <person name="Gautier V."/>
            <person name="Ament-Velasquez S.L."/>
            <person name="Kruys A."/>
            <person name="Hutchinson M.I."/>
            <person name="Powell A.J."/>
            <person name="Barry K."/>
            <person name="Miller A.N."/>
            <person name="Grigoriev I.V."/>
            <person name="Debuchy R."/>
            <person name="Gladieux P."/>
            <person name="Thoren M.H."/>
            <person name="Johannesson H."/>
        </authorList>
    </citation>
    <scope>NUCLEOTIDE SEQUENCE</scope>
    <source>
        <strain evidence="1">CBS 626.80</strain>
    </source>
</reference>
<reference evidence="1" key="1">
    <citation type="journal article" date="2023" name="Mol. Phylogenet. Evol.">
        <title>Genome-scale phylogeny and comparative genomics of the fungal order Sordariales.</title>
        <authorList>
            <person name="Hensen N."/>
            <person name="Bonometti L."/>
            <person name="Westerberg I."/>
            <person name="Brannstrom I.O."/>
            <person name="Guillou S."/>
            <person name="Cros-Aarteil S."/>
            <person name="Calhoun S."/>
            <person name="Haridas S."/>
            <person name="Kuo A."/>
            <person name="Mondo S."/>
            <person name="Pangilinan J."/>
            <person name="Riley R."/>
            <person name="LaButti K."/>
            <person name="Andreopoulos B."/>
            <person name="Lipzen A."/>
            <person name="Chen C."/>
            <person name="Yan M."/>
            <person name="Daum C."/>
            <person name="Ng V."/>
            <person name="Clum A."/>
            <person name="Steindorff A."/>
            <person name="Ohm R.A."/>
            <person name="Martin F."/>
            <person name="Silar P."/>
            <person name="Natvig D.O."/>
            <person name="Lalanne C."/>
            <person name="Gautier V."/>
            <person name="Ament-Velasquez S.L."/>
            <person name="Kruys A."/>
            <person name="Hutchinson M.I."/>
            <person name="Powell A.J."/>
            <person name="Barry K."/>
            <person name="Miller A.N."/>
            <person name="Grigoriev I.V."/>
            <person name="Debuchy R."/>
            <person name="Gladieux P."/>
            <person name="Hiltunen Thoren M."/>
            <person name="Johannesson H."/>
        </authorList>
    </citation>
    <scope>NUCLEOTIDE SEQUENCE</scope>
    <source>
        <strain evidence="1">CBS 626.80</strain>
    </source>
</reference>
<evidence type="ECO:0000313" key="2">
    <source>
        <dbReference type="Proteomes" id="UP001303222"/>
    </source>
</evidence>
<feature type="non-terminal residue" evidence="1">
    <location>
        <position position="1"/>
    </location>
</feature>
<sequence>IADADWHLTVFMGHDVDNLVIHGHIYIVWDHTAMFGMRIMRDATARKHPHGESHGPTAYWSLC</sequence>
<name>A0AAN6SDN6_9PEZI</name>
<keyword evidence="2" id="KW-1185">Reference proteome</keyword>
<protein>
    <submittedName>
        <fullName evidence="1">Uncharacterized protein</fullName>
    </submittedName>
</protein>
<dbReference type="Proteomes" id="UP001303222">
    <property type="component" value="Unassembled WGS sequence"/>
</dbReference>
<accession>A0AAN6SDN6</accession>
<organism evidence="1 2">
    <name type="scientific">Pseudoneurospora amorphoporcata</name>
    <dbReference type="NCBI Taxonomy" id="241081"/>
    <lineage>
        <taxon>Eukaryota</taxon>
        <taxon>Fungi</taxon>
        <taxon>Dikarya</taxon>
        <taxon>Ascomycota</taxon>
        <taxon>Pezizomycotina</taxon>
        <taxon>Sordariomycetes</taxon>
        <taxon>Sordariomycetidae</taxon>
        <taxon>Sordariales</taxon>
        <taxon>Sordariaceae</taxon>
        <taxon>Pseudoneurospora</taxon>
    </lineage>
</organism>